<comment type="similarity">
    <text evidence="1">Belongs to the methyltransferase superfamily. Type-7 methyltransferase family.</text>
</comment>
<keyword evidence="8" id="KW-1185">Reference proteome</keyword>
<organism evidence="7 8">
    <name type="scientific">Striga hermonthica</name>
    <name type="common">Purple witchweed</name>
    <name type="synonym">Buchnera hermonthica</name>
    <dbReference type="NCBI Taxonomy" id="68872"/>
    <lineage>
        <taxon>Eukaryota</taxon>
        <taxon>Viridiplantae</taxon>
        <taxon>Streptophyta</taxon>
        <taxon>Embryophyta</taxon>
        <taxon>Tracheophyta</taxon>
        <taxon>Spermatophyta</taxon>
        <taxon>Magnoliopsida</taxon>
        <taxon>eudicotyledons</taxon>
        <taxon>Gunneridae</taxon>
        <taxon>Pentapetalae</taxon>
        <taxon>asterids</taxon>
        <taxon>lamiids</taxon>
        <taxon>Lamiales</taxon>
        <taxon>Orobanchaceae</taxon>
        <taxon>Buchnereae</taxon>
        <taxon>Striga</taxon>
    </lineage>
</organism>
<protein>
    <submittedName>
        <fullName evidence="7">S-adenosyl-L-methionine-dependent methyltransferases superfamily protein</fullName>
    </submittedName>
</protein>
<dbReference type="Proteomes" id="UP001153555">
    <property type="component" value="Unassembled WGS sequence"/>
</dbReference>
<dbReference type="InterPro" id="IPR029063">
    <property type="entry name" value="SAM-dependent_MTases_sf"/>
</dbReference>
<keyword evidence="4" id="KW-0479">Metal-binding</keyword>
<proteinExistence type="inferred from homology"/>
<comment type="caution">
    <text evidence="7">The sequence shown here is derived from an EMBL/GenBank/DDBJ whole genome shotgun (WGS) entry which is preliminary data.</text>
</comment>
<evidence type="ECO:0000256" key="2">
    <source>
        <dbReference type="ARBA" id="ARBA00022603"/>
    </source>
</evidence>
<keyword evidence="2 7" id="KW-0489">Methyltransferase</keyword>
<evidence type="ECO:0000256" key="3">
    <source>
        <dbReference type="ARBA" id="ARBA00022679"/>
    </source>
</evidence>
<dbReference type="EMBL" id="CACSLK010014283">
    <property type="protein sequence ID" value="CAA0816853.1"/>
    <property type="molecule type" value="Genomic_DNA"/>
</dbReference>
<dbReference type="AlphaFoldDB" id="A0A9N7R950"/>
<evidence type="ECO:0000256" key="1">
    <source>
        <dbReference type="ARBA" id="ARBA00007967"/>
    </source>
</evidence>
<dbReference type="InterPro" id="IPR005299">
    <property type="entry name" value="MeTrfase_7"/>
</dbReference>
<keyword evidence="3" id="KW-0808">Transferase</keyword>
<dbReference type="Gene3D" id="3.40.50.150">
    <property type="entry name" value="Vaccinia Virus protein VP39"/>
    <property type="match status" value="1"/>
</dbReference>
<keyword evidence="5" id="KW-0460">Magnesium</keyword>
<evidence type="ECO:0000313" key="8">
    <source>
        <dbReference type="Proteomes" id="UP001153555"/>
    </source>
</evidence>
<dbReference type="GO" id="GO:0032259">
    <property type="term" value="P:methylation"/>
    <property type="evidence" value="ECO:0007669"/>
    <property type="project" value="UniProtKB-KW"/>
</dbReference>
<dbReference type="GO" id="GO:0046872">
    <property type="term" value="F:metal ion binding"/>
    <property type="evidence" value="ECO:0007669"/>
    <property type="project" value="UniProtKB-KW"/>
</dbReference>
<dbReference type="PANTHER" id="PTHR31009">
    <property type="entry name" value="S-ADENOSYL-L-METHIONINE:CARBOXYL METHYLTRANSFERASE FAMILY PROTEIN"/>
    <property type="match status" value="1"/>
</dbReference>
<feature type="region of interest" description="Disordered" evidence="6">
    <location>
        <begin position="83"/>
        <end position="110"/>
    </location>
</feature>
<evidence type="ECO:0000256" key="6">
    <source>
        <dbReference type="SAM" id="MobiDB-lite"/>
    </source>
</evidence>
<evidence type="ECO:0000313" key="7">
    <source>
        <dbReference type="EMBL" id="CAA0816853.1"/>
    </source>
</evidence>
<dbReference type="Gene3D" id="1.10.1200.270">
    <property type="entry name" value="Methyltransferase, alpha-helical capping domain"/>
    <property type="match status" value="1"/>
</dbReference>
<accession>A0A9N7R950</accession>
<feature type="region of interest" description="Disordered" evidence="6">
    <location>
        <begin position="1"/>
        <end position="20"/>
    </location>
</feature>
<gene>
    <name evidence="7" type="ORF">SHERM_16719</name>
</gene>
<reference evidence="7" key="1">
    <citation type="submission" date="2019-12" db="EMBL/GenBank/DDBJ databases">
        <authorList>
            <person name="Scholes J."/>
        </authorList>
    </citation>
    <scope>NUCLEOTIDE SEQUENCE</scope>
</reference>
<name>A0A9N7R950_STRHE</name>
<evidence type="ECO:0000256" key="4">
    <source>
        <dbReference type="ARBA" id="ARBA00022723"/>
    </source>
</evidence>
<dbReference type="Pfam" id="PF03492">
    <property type="entry name" value="Methyltransf_7"/>
    <property type="match status" value="2"/>
</dbReference>
<dbReference type="SUPFAM" id="SSF53335">
    <property type="entry name" value="S-adenosyl-L-methionine-dependent methyltransferases"/>
    <property type="match status" value="1"/>
</dbReference>
<evidence type="ECO:0000256" key="5">
    <source>
        <dbReference type="ARBA" id="ARBA00022842"/>
    </source>
</evidence>
<dbReference type="GO" id="GO:0008168">
    <property type="term" value="F:methyltransferase activity"/>
    <property type="evidence" value="ECO:0007669"/>
    <property type="project" value="UniProtKB-KW"/>
</dbReference>
<dbReference type="InterPro" id="IPR042086">
    <property type="entry name" value="MeTrfase_capping"/>
</dbReference>
<dbReference type="OrthoDB" id="1523883at2759"/>
<sequence length="258" mass="28201">MGSIDGFVMNGGDGDESYTRNSSFQKSAIDTSKSLVRKSIVEHLTITNSQTFRIADLGCSVGPNTLIAVDNILDAIKLKLSTHSNIPDNNKNNNNSKNSSNNNNNKNNGKTTAEFHVYFNDHALNDFNTLFKSLPTEREYYASGVPGSFHGRLFPSGSLDVVHCSSALHWLSEAPRAANPGRAYCCGARDEVADAYAWRHADDVSRFLEARAREVVPGGLVVLVVPARRDGVPYTRLGWSVLLDLLGECLVDLAREVN</sequence>
<feature type="compositionally biased region" description="Low complexity" evidence="6">
    <location>
        <begin position="89"/>
        <end position="108"/>
    </location>
</feature>